<comment type="caution">
    <text evidence="2">The sequence shown here is derived from an EMBL/GenBank/DDBJ whole genome shotgun (WGS) entry which is preliminary data.</text>
</comment>
<proteinExistence type="predicted"/>
<dbReference type="CDD" id="cd02440">
    <property type="entry name" value="AdoMet_MTases"/>
    <property type="match status" value="1"/>
</dbReference>
<dbReference type="InterPro" id="IPR029063">
    <property type="entry name" value="SAM-dependent_MTases_sf"/>
</dbReference>
<dbReference type="Proteomes" id="UP001501490">
    <property type="component" value="Unassembled WGS sequence"/>
</dbReference>
<dbReference type="Gene3D" id="3.40.50.150">
    <property type="entry name" value="Vaccinia Virus protein VP39"/>
    <property type="match status" value="1"/>
</dbReference>
<keyword evidence="3" id="KW-1185">Reference proteome</keyword>
<organism evidence="2 3">
    <name type="scientific">Microlunatus ginsengisoli</name>
    <dbReference type="NCBI Taxonomy" id="363863"/>
    <lineage>
        <taxon>Bacteria</taxon>
        <taxon>Bacillati</taxon>
        <taxon>Actinomycetota</taxon>
        <taxon>Actinomycetes</taxon>
        <taxon>Propionibacteriales</taxon>
        <taxon>Propionibacteriaceae</taxon>
        <taxon>Microlunatus</taxon>
    </lineage>
</organism>
<sequence length="394" mass="41256">MLPLGLTAEALAAAEAEADPGSLGAAQRLRARFEPDLAAAALSQVALRRRAIAKFGDAAATMFFTRDGLEQATRPAVAAHHAARFAAAGVAGVVDLGCGIGADALAFVDAGLAVRAVELDPATAEVARANLLARAPALVEDVRVADAERHSLDPDDPGSAYGWFADPARRDRTGRVWSLADFSPSWEFVLRLLDGSRVAGVKLGPALPHAAIPPGVEAEWITHRGSTVEAALWAGGGALPGRRRATILDAPGGSATLVADDAAAEPPTGPIGRYVYEPDGAVIRAGGIAQLAAGLGATLVEPRIAYLSADRLVDTPFARAYEVLEQLPHTTSALRRWLRDRGVGSLEIKQRGIEEDPARLRRRLGLRGPATATFLITRTPHGARVLVVRRVSAV</sequence>
<dbReference type="GO" id="GO:0008168">
    <property type="term" value="F:methyltransferase activity"/>
    <property type="evidence" value="ECO:0007669"/>
    <property type="project" value="UniProtKB-KW"/>
</dbReference>
<evidence type="ECO:0000313" key="3">
    <source>
        <dbReference type="Proteomes" id="UP001501490"/>
    </source>
</evidence>
<keyword evidence="2" id="KW-0489">Methyltransferase</keyword>
<reference evidence="3" key="1">
    <citation type="journal article" date="2019" name="Int. J. Syst. Evol. Microbiol.">
        <title>The Global Catalogue of Microorganisms (GCM) 10K type strain sequencing project: providing services to taxonomists for standard genome sequencing and annotation.</title>
        <authorList>
            <consortium name="The Broad Institute Genomics Platform"/>
            <consortium name="The Broad Institute Genome Sequencing Center for Infectious Disease"/>
            <person name="Wu L."/>
            <person name="Ma J."/>
        </authorList>
    </citation>
    <scope>NUCLEOTIDE SEQUENCE [LARGE SCALE GENOMIC DNA]</scope>
    <source>
        <strain evidence="3">JCM 16929</strain>
    </source>
</reference>
<gene>
    <name evidence="2" type="ORF">GCM10022236_22930</name>
</gene>
<dbReference type="GO" id="GO:0032259">
    <property type="term" value="P:methylation"/>
    <property type="evidence" value="ECO:0007669"/>
    <property type="project" value="UniProtKB-KW"/>
</dbReference>
<dbReference type="EMBL" id="BAABAB010000015">
    <property type="protein sequence ID" value="GAA3620086.1"/>
    <property type="molecule type" value="Genomic_DNA"/>
</dbReference>
<accession>A0ABP6ZUT9</accession>
<name>A0ABP6ZUT9_9ACTN</name>
<dbReference type="InterPro" id="IPR041497">
    <property type="entry name" value="Thump-like"/>
</dbReference>
<evidence type="ECO:0000313" key="2">
    <source>
        <dbReference type="EMBL" id="GAA3620086.1"/>
    </source>
</evidence>
<dbReference type="SUPFAM" id="SSF53335">
    <property type="entry name" value="S-adenosyl-L-methionine-dependent methyltransferases"/>
    <property type="match status" value="1"/>
</dbReference>
<feature type="domain" description="THUMP-like" evidence="1">
    <location>
        <begin position="318"/>
        <end position="390"/>
    </location>
</feature>
<dbReference type="RefSeq" id="WP_344804531.1">
    <property type="nucleotide sequence ID" value="NZ_BAABAB010000015.1"/>
</dbReference>
<protein>
    <submittedName>
        <fullName evidence="2">Class I SAM-dependent methyltransferase</fullName>
    </submittedName>
</protein>
<evidence type="ECO:0000259" key="1">
    <source>
        <dbReference type="Pfam" id="PF18096"/>
    </source>
</evidence>
<keyword evidence="2" id="KW-0808">Transferase</keyword>
<dbReference type="Pfam" id="PF18096">
    <property type="entry name" value="Thump_like"/>
    <property type="match status" value="1"/>
</dbReference>